<dbReference type="Pfam" id="PF07791">
    <property type="entry name" value="Imm11"/>
    <property type="match status" value="1"/>
</dbReference>
<sequence length="189" mass="21697">MYWIMSTERSENNEAVLEIQSSSFGNESINFACGESKIVTNENIVIDYQLGEGTNIYTDNLMCYGIKSLFFNEKIKNTLDCLDVKNIDYYEVDLINVKNGGCLNYYIANIIGTFECVDYDNSEVELWPNGKIEQIDSLTFIDTSKMDLPPIFRLSSFLPLVIVNNEIKKAFEDNNITGLKFYKPVNFYL</sequence>
<name>A0A553JRK7_SHEHA</name>
<proteinExistence type="predicted"/>
<evidence type="ECO:0000259" key="1">
    <source>
        <dbReference type="Pfam" id="PF07791"/>
    </source>
</evidence>
<dbReference type="RefSeq" id="WP_143563864.1">
    <property type="nucleotide sequence ID" value="NZ_BMPL01000005.1"/>
</dbReference>
<dbReference type="OrthoDB" id="5873599at2"/>
<comment type="caution">
    <text evidence="2">The sequence shown here is derived from an EMBL/GenBank/DDBJ whole genome shotgun (WGS) entry which is preliminary data.</text>
</comment>
<protein>
    <recommendedName>
        <fullName evidence="1">Immunity MXAN-0049 protein domain-containing protein</fullName>
    </recommendedName>
</protein>
<dbReference type="InterPro" id="IPR012433">
    <property type="entry name" value="Imm11"/>
</dbReference>
<dbReference type="AlphaFoldDB" id="A0A553JRK7"/>
<dbReference type="EMBL" id="VKGK01000006">
    <property type="protein sequence ID" value="TRY15077.1"/>
    <property type="molecule type" value="Genomic_DNA"/>
</dbReference>
<evidence type="ECO:0000313" key="3">
    <source>
        <dbReference type="Proteomes" id="UP000318126"/>
    </source>
</evidence>
<dbReference type="Proteomes" id="UP000318126">
    <property type="component" value="Unassembled WGS sequence"/>
</dbReference>
<feature type="domain" description="Immunity MXAN-0049 protein" evidence="1">
    <location>
        <begin position="72"/>
        <end position="183"/>
    </location>
</feature>
<keyword evidence="3" id="KW-1185">Reference proteome</keyword>
<gene>
    <name evidence="2" type="ORF">FN961_07150</name>
</gene>
<evidence type="ECO:0000313" key="2">
    <source>
        <dbReference type="EMBL" id="TRY15077.1"/>
    </source>
</evidence>
<reference evidence="3" key="1">
    <citation type="submission" date="2019-07" db="EMBL/GenBank/DDBJ databases">
        <title>Shewanella sp. YLB-08 draft genomic sequence.</title>
        <authorList>
            <person name="Yu L."/>
        </authorList>
    </citation>
    <scope>NUCLEOTIDE SEQUENCE [LARGE SCALE GENOMIC DNA]</scope>
    <source>
        <strain evidence="3">JCM 20706</strain>
    </source>
</reference>
<organism evidence="2 3">
    <name type="scientific">Shewanella hanedai</name>
    <name type="common">Alteromonas hanedai</name>
    <dbReference type="NCBI Taxonomy" id="25"/>
    <lineage>
        <taxon>Bacteria</taxon>
        <taxon>Pseudomonadati</taxon>
        <taxon>Pseudomonadota</taxon>
        <taxon>Gammaproteobacteria</taxon>
        <taxon>Alteromonadales</taxon>
        <taxon>Shewanellaceae</taxon>
        <taxon>Shewanella</taxon>
    </lineage>
</organism>
<accession>A0A553JRK7</accession>